<dbReference type="PROSITE" id="PS50883">
    <property type="entry name" value="EAL"/>
    <property type="match status" value="1"/>
</dbReference>
<dbReference type="SUPFAM" id="SSF158472">
    <property type="entry name" value="HAMP domain-like"/>
    <property type="match status" value="1"/>
</dbReference>
<dbReference type="AlphaFoldDB" id="A0A5C0SE32"/>
<evidence type="ECO:0000256" key="4">
    <source>
        <dbReference type="ARBA" id="ARBA00022989"/>
    </source>
</evidence>
<name>A0A5C0SE32_CRATE</name>
<feature type="domain" description="HAMP" evidence="8">
    <location>
        <begin position="299"/>
        <end position="351"/>
    </location>
</feature>
<feature type="domain" description="GGDEF" evidence="9">
    <location>
        <begin position="380"/>
        <end position="513"/>
    </location>
</feature>
<feature type="domain" description="EAL" evidence="7">
    <location>
        <begin position="522"/>
        <end position="776"/>
    </location>
</feature>
<keyword evidence="2" id="KW-1003">Cell membrane</keyword>
<dbReference type="InterPro" id="IPR003660">
    <property type="entry name" value="HAMP_dom"/>
</dbReference>
<dbReference type="Gene3D" id="6.10.340.10">
    <property type="match status" value="1"/>
</dbReference>
<dbReference type="InterPro" id="IPR052155">
    <property type="entry name" value="Biofilm_reg_signaling"/>
</dbReference>
<dbReference type="Gene3D" id="3.30.450.20">
    <property type="entry name" value="PAS domain"/>
    <property type="match status" value="2"/>
</dbReference>
<dbReference type="InterPro" id="IPR029151">
    <property type="entry name" value="Sensor-like_sf"/>
</dbReference>
<dbReference type="InterPro" id="IPR029787">
    <property type="entry name" value="Nucleotide_cyclase"/>
</dbReference>
<dbReference type="NCBIfam" id="TIGR00254">
    <property type="entry name" value="GGDEF"/>
    <property type="match status" value="1"/>
</dbReference>
<evidence type="ECO:0000313" key="10">
    <source>
        <dbReference type="EMBL" id="QEK12855.1"/>
    </source>
</evidence>
<dbReference type="EMBL" id="CP042243">
    <property type="protein sequence ID" value="QEK12855.1"/>
    <property type="molecule type" value="Genomic_DNA"/>
</dbReference>
<evidence type="ECO:0000313" key="11">
    <source>
        <dbReference type="Proteomes" id="UP000324646"/>
    </source>
</evidence>
<gene>
    <name evidence="10" type="ORF">FQB35_11255</name>
</gene>
<dbReference type="PROSITE" id="PS50885">
    <property type="entry name" value="HAMP"/>
    <property type="match status" value="1"/>
</dbReference>
<dbReference type="InterPro" id="IPR000160">
    <property type="entry name" value="GGDEF_dom"/>
</dbReference>
<evidence type="ECO:0000256" key="2">
    <source>
        <dbReference type="ARBA" id="ARBA00022475"/>
    </source>
</evidence>
<dbReference type="InterPro" id="IPR033479">
    <property type="entry name" value="dCache_1"/>
</dbReference>
<keyword evidence="5 6" id="KW-0472">Membrane</keyword>
<dbReference type="Pfam" id="PF00563">
    <property type="entry name" value="EAL"/>
    <property type="match status" value="1"/>
</dbReference>
<keyword evidence="4 6" id="KW-1133">Transmembrane helix</keyword>
<evidence type="ECO:0000256" key="1">
    <source>
        <dbReference type="ARBA" id="ARBA00004651"/>
    </source>
</evidence>
<dbReference type="Pfam" id="PF02743">
    <property type="entry name" value="dCache_1"/>
    <property type="match status" value="1"/>
</dbReference>
<organism evidence="10 11">
    <name type="scientific">Crassaminicella thermophila</name>
    <dbReference type="NCBI Taxonomy" id="2599308"/>
    <lineage>
        <taxon>Bacteria</taxon>
        <taxon>Bacillati</taxon>
        <taxon>Bacillota</taxon>
        <taxon>Clostridia</taxon>
        <taxon>Eubacteriales</taxon>
        <taxon>Clostridiaceae</taxon>
        <taxon>Crassaminicella</taxon>
    </lineage>
</organism>
<dbReference type="Gene3D" id="3.20.20.450">
    <property type="entry name" value="EAL domain"/>
    <property type="match status" value="1"/>
</dbReference>
<feature type="transmembrane region" description="Helical" evidence="6">
    <location>
        <begin position="277"/>
        <end position="298"/>
    </location>
</feature>
<dbReference type="FunFam" id="3.20.20.450:FF:000001">
    <property type="entry name" value="Cyclic di-GMP phosphodiesterase yahA"/>
    <property type="match status" value="1"/>
</dbReference>
<dbReference type="PANTHER" id="PTHR44757">
    <property type="entry name" value="DIGUANYLATE CYCLASE DGCP"/>
    <property type="match status" value="1"/>
</dbReference>
<evidence type="ECO:0000259" key="8">
    <source>
        <dbReference type="PROSITE" id="PS50885"/>
    </source>
</evidence>
<keyword evidence="3 6" id="KW-0812">Transmembrane</keyword>
<dbReference type="SMART" id="SM00304">
    <property type="entry name" value="HAMP"/>
    <property type="match status" value="1"/>
</dbReference>
<dbReference type="OrthoDB" id="9762141at2"/>
<comment type="subcellular location">
    <subcellularLocation>
        <location evidence="1">Cell membrane</location>
        <topology evidence="1">Multi-pass membrane protein</topology>
    </subcellularLocation>
</comment>
<dbReference type="InterPro" id="IPR043128">
    <property type="entry name" value="Rev_trsase/Diguanyl_cyclase"/>
</dbReference>
<dbReference type="InterPro" id="IPR001633">
    <property type="entry name" value="EAL_dom"/>
</dbReference>
<feature type="transmembrane region" description="Helical" evidence="6">
    <location>
        <begin position="12"/>
        <end position="32"/>
    </location>
</feature>
<dbReference type="GO" id="GO:0005886">
    <property type="term" value="C:plasma membrane"/>
    <property type="evidence" value="ECO:0007669"/>
    <property type="project" value="UniProtKB-SubCell"/>
</dbReference>
<dbReference type="PROSITE" id="PS50887">
    <property type="entry name" value="GGDEF"/>
    <property type="match status" value="1"/>
</dbReference>
<dbReference type="GO" id="GO:0007165">
    <property type="term" value="P:signal transduction"/>
    <property type="evidence" value="ECO:0007669"/>
    <property type="project" value="InterPro"/>
</dbReference>
<reference evidence="10 11" key="1">
    <citation type="submission" date="2019-07" db="EMBL/GenBank/DDBJ databases">
        <title>Complete genome of Crassaminicella thermophila SY095.</title>
        <authorList>
            <person name="Li X."/>
        </authorList>
    </citation>
    <scope>NUCLEOTIDE SEQUENCE [LARGE SCALE GENOMIC DNA]</scope>
    <source>
        <strain evidence="10 11">SY095</strain>
    </source>
</reference>
<dbReference type="CDD" id="cd12914">
    <property type="entry name" value="PDC1_DGC_like"/>
    <property type="match status" value="1"/>
</dbReference>
<dbReference type="SUPFAM" id="SSF55073">
    <property type="entry name" value="Nucleotide cyclase"/>
    <property type="match status" value="1"/>
</dbReference>
<sequence>MERVRFYRSIKTKILAMFLIASLFIASVLILMSENISIHNLQRVIGKTEGKNVALYAEIIGAWFEERINEIQIYANSPLIKEMNWEKVKPYLEKEIENKTDIYDLFFISDKNGDTHNTLSNELFNIKDRVYFKSVMEGKTILSNPVISKSTGNETVIIAVPIKNEKGEVIGIMGADVNLIKLNSFIKNFKVDHTDSYSYLITKDGLIITHPDKERIMKDVVPAISQGINADCIKPLSKIDSMSSLFYFHEIPNTDGWKIITKVPIEYIKKPIRETSKMLFCIGIIGVILANFAGFIMARRISKPIIRLNEVFMKGAEGDLTVRAEIDSNDEIGRAAKSFNMMMKTIQYMTYYDSLTDLPNREFFRKQLKLILSHARRNKEKVAVMVFGLDRFKNINDTLGHNVGDKLLRQVGESLKKCVGEEDIISRIGGSEFTILLPEVRKGKNPAEIAQKILNCIKKSWVIDENEFYMTASIGIAYYPDDGMDELTLIKNADIAMHRAKEKGGNDYQFYTSSMDEKLIEKLSLDKDLHNAIKNEELLVYYQPKVDIYTGKIVGMEALVRWKHSQKGMISPAVFIPLAEVNGCIIHIGEWVLKTACRQNKLWQESGYEPVTVAVNISARQFQQPNFVDMVRNVLDETGLEPKYLELEITESIAVEDIEYTIGILKKLKEMNIQISLDDFGTGYSSLSYLKQFAIDNLKIDQSFIKDIIENKNDAAIASTIIAMAQNLNLNVIAEGVETKEQLEFLKKQNCDYAQGYFFSPPVTSIEFEKILKKSL</sequence>
<dbReference type="SMART" id="SM00052">
    <property type="entry name" value="EAL"/>
    <property type="match status" value="1"/>
</dbReference>
<evidence type="ECO:0000259" key="9">
    <source>
        <dbReference type="PROSITE" id="PS50887"/>
    </source>
</evidence>
<evidence type="ECO:0000256" key="5">
    <source>
        <dbReference type="ARBA" id="ARBA00023136"/>
    </source>
</evidence>
<dbReference type="SUPFAM" id="SSF141868">
    <property type="entry name" value="EAL domain-like"/>
    <property type="match status" value="1"/>
</dbReference>
<dbReference type="CDD" id="cd06225">
    <property type="entry name" value="HAMP"/>
    <property type="match status" value="1"/>
</dbReference>
<dbReference type="CDD" id="cd01949">
    <property type="entry name" value="GGDEF"/>
    <property type="match status" value="1"/>
</dbReference>
<dbReference type="Pfam" id="PF00990">
    <property type="entry name" value="GGDEF"/>
    <property type="match status" value="1"/>
</dbReference>
<dbReference type="Proteomes" id="UP000324646">
    <property type="component" value="Chromosome"/>
</dbReference>
<dbReference type="Pfam" id="PF00672">
    <property type="entry name" value="HAMP"/>
    <property type="match status" value="1"/>
</dbReference>
<dbReference type="Gene3D" id="3.30.70.270">
    <property type="match status" value="1"/>
</dbReference>
<dbReference type="SMART" id="SM00267">
    <property type="entry name" value="GGDEF"/>
    <property type="match status" value="1"/>
</dbReference>
<dbReference type="KEGG" id="crs:FQB35_11255"/>
<dbReference type="RefSeq" id="WP_148809991.1">
    <property type="nucleotide sequence ID" value="NZ_CP042243.1"/>
</dbReference>
<dbReference type="PANTHER" id="PTHR44757:SF2">
    <property type="entry name" value="BIOFILM ARCHITECTURE MAINTENANCE PROTEIN MBAA"/>
    <property type="match status" value="1"/>
</dbReference>
<dbReference type="CDD" id="cd12912">
    <property type="entry name" value="PDC2_MCP_like"/>
    <property type="match status" value="1"/>
</dbReference>
<evidence type="ECO:0000256" key="6">
    <source>
        <dbReference type="SAM" id="Phobius"/>
    </source>
</evidence>
<dbReference type="InterPro" id="IPR035919">
    <property type="entry name" value="EAL_sf"/>
</dbReference>
<evidence type="ECO:0000259" key="7">
    <source>
        <dbReference type="PROSITE" id="PS50883"/>
    </source>
</evidence>
<accession>A0A5C0SE32</accession>
<proteinExistence type="predicted"/>
<dbReference type="CDD" id="cd01948">
    <property type="entry name" value="EAL"/>
    <property type="match status" value="1"/>
</dbReference>
<protein>
    <submittedName>
        <fullName evidence="10">EAL domain-containing protein</fullName>
    </submittedName>
</protein>
<dbReference type="SUPFAM" id="SSF103190">
    <property type="entry name" value="Sensory domain-like"/>
    <property type="match status" value="1"/>
</dbReference>
<keyword evidence="11" id="KW-1185">Reference proteome</keyword>
<evidence type="ECO:0000256" key="3">
    <source>
        <dbReference type="ARBA" id="ARBA00022692"/>
    </source>
</evidence>